<dbReference type="OrthoDB" id="7222937at2"/>
<dbReference type="STRING" id="652103.Rpdx1_2931"/>
<dbReference type="GO" id="GO:0003677">
    <property type="term" value="F:DNA binding"/>
    <property type="evidence" value="ECO:0007669"/>
    <property type="project" value="UniProtKB-UniRule"/>
</dbReference>
<dbReference type="PROSITE" id="PS51900">
    <property type="entry name" value="CB"/>
    <property type="match status" value="1"/>
</dbReference>
<proteinExistence type="inferred from homology"/>
<dbReference type="GO" id="GO:0006310">
    <property type="term" value="P:DNA recombination"/>
    <property type="evidence" value="ECO:0007669"/>
    <property type="project" value="UniProtKB-KW"/>
</dbReference>
<name>E6VL19_RHOPX</name>
<keyword evidence="2" id="KW-0229">DNA integration</keyword>
<dbReference type="eggNOG" id="COG0582">
    <property type="taxonomic scope" value="Bacteria"/>
</dbReference>
<organism evidence="8 9">
    <name type="scientific">Rhodopseudomonas palustris (strain DX-1)</name>
    <dbReference type="NCBI Taxonomy" id="652103"/>
    <lineage>
        <taxon>Bacteria</taxon>
        <taxon>Pseudomonadati</taxon>
        <taxon>Pseudomonadota</taxon>
        <taxon>Alphaproteobacteria</taxon>
        <taxon>Hyphomicrobiales</taxon>
        <taxon>Nitrobacteraceae</taxon>
        <taxon>Rhodopseudomonas</taxon>
    </lineage>
</organism>
<keyword evidence="3 5" id="KW-0238">DNA-binding</keyword>
<reference evidence="8" key="1">
    <citation type="submission" date="2010-12" db="EMBL/GenBank/DDBJ databases">
        <title>Complete sequence of Rhodopseudomonas palustris DX-1.</title>
        <authorList>
            <consortium name="US DOE Joint Genome Institute"/>
            <person name="Lucas S."/>
            <person name="Copeland A."/>
            <person name="Lapidus A."/>
            <person name="Cheng J.-F."/>
            <person name="Goodwin L."/>
            <person name="Pitluck S."/>
            <person name="Misra M."/>
            <person name="Chertkov O."/>
            <person name="Detter J.C."/>
            <person name="Han C."/>
            <person name="Tapia R."/>
            <person name="Land M."/>
            <person name="Hauser L."/>
            <person name="Kyrpides N."/>
            <person name="Ivanova N."/>
            <person name="Ovchinnikova G."/>
            <person name="Logan B."/>
            <person name="Oda Y."/>
            <person name="Harwood C."/>
            <person name="Woyke T."/>
        </authorList>
    </citation>
    <scope>NUCLEOTIDE SEQUENCE [LARGE SCALE GENOMIC DNA]</scope>
    <source>
        <strain evidence="8">DX-1</strain>
    </source>
</reference>
<dbReference type="EMBL" id="CP002418">
    <property type="protein sequence ID" value="ADU44514.1"/>
    <property type="molecule type" value="Genomic_DNA"/>
</dbReference>
<dbReference type="SUPFAM" id="SSF56349">
    <property type="entry name" value="DNA breaking-rejoining enzymes"/>
    <property type="match status" value="1"/>
</dbReference>
<dbReference type="Pfam" id="PF20172">
    <property type="entry name" value="DUF6538"/>
    <property type="match status" value="1"/>
</dbReference>
<evidence type="ECO:0000313" key="8">
    <source>
        <dbReference type="EMBL" id="ADU44514.1"/>
    </source>
</evidence>
<gene>
    <name evidence="8" type="ordered locus">Rpdx1_2931</name>
</gene>
<dbReference type="InterPro" id="IPR044068">
    <property type="entry name" value="CB"/>
</dbReference>
<dbReference type="InterPro" id="IPR004107">
    <property type="entry name" value="Integrase_SAM-like_N"/>
</dbReference>
<evidence type="ECO:0000313" key="9">
    <source>
        <dbReference type="Proteomes" id="UP000001402"/>
    </source>
</evidence>
<dbReference type="PANTHER" id="PTHR30349:SF41">
    <property type="entry name" value="INTEGRASE_RECOMBINASE PROTEIN MJ0367-RELATED"/>
    <property type="match status" value="1"/>
</dbReference>
<comment type="similarity">
    <text evidence="1">Belongs to the 'phage' integrase family.</text>
</comment>
<feature type="domain" description="Tyr recombinase" evidence="6">
    <location>
        <begin position="245"/>
        <end position="426"/>
    </location>
</feature>
<dbReference type="InterPro" id="IPR046668">
    <property type="entry name" value="DUF6538"/>
</dbReference>
<evidence type="ECO:0000256" key="3">
    <source>
        <dbReference type="ARBA" id="ARBA00023125"/>
    </source>
</evidence>
<dbReference type="InterPro" id="IPR050090">
    <property type="entry name" value="Tyrosine_recombinase_XerCD"/>
</dbReference>
<sequence>MPVDKRYLWKRGGTYSAVFDVPKAVQAALGTKRFVKALGTSSLSEANRLKLPLVMEWKRRVAQAHKSATDPLAGLWKAALEWRQAVLAADTGREHEEDEYGGSNHVEVLEAIDEEVDRVLLKHPPAVAEQFKAVATGKATFIQETYELWLNQFEGTEQTRSQHEAAVKRFLVWAKSTETIEAVTRKRAGEYVNALLEEGHLSRRTIQRHCSSLSSLWMWFRARGYTEQENPWRGHGLSSKKGKAPYRRAYDDETILKLLQADYGERYKDTIPDLIRLALLSGARLEVFCSLKKAGIEKREDGYWATIEGDKTEAGNRTVPLHSAASGIIERRLNGSGEYLFEGLEPGGPDRKRSWNVGKMFRHHRQKITTTKGEDFHAFRNTFIACMEGHEVPESTTKLLVGHKRESMTYGHYSKGERVKLREAIEKLDYGPQIMSLISGTHTCN</sequence>
<dbReference type="InterPro" id="IPR011010">
    <property type="entry name" value="DNA_brk_join_enz"/>
</dbReference>
<evidence type="ECO:0000259" key="6">
    <source>
        <dbReference type="PROSITE" id="PS51898"/>
    </source>
</evidence>
<evidence type="ECO:0000256" key="5">
    <source>
        <dbReference type="PROSITE-ProRule" id="PRU01248"/>
    </source>
</evidence>
<dbReference type="Gene3D" id="1.10.150.130">
    <property type="match status" value="1"/>
</dbReference>
<dbReference type="HOGENOM" id="CLU_038358_1_1_5"/>
<dbReference type="InterPro" id="IPR010998">
    <property type="entry name" value="Integrase_recombinase_N"/>
</dbReference>
<dbReference type="KEGG" id="rpx:Rpdx1_2931"/>
<evidence type="ECO:0000256" key="1">
    <source>
        <dbReference type="ARBA" id="ARBA00008857"/>
    </source>
</evidence>
<dbReference type="PROSITE" id="PS51898">
    <property type="entry name" value="TYR_RECOMBINASE"/>
    <property type="match status" value="1"/>
</dbReference>
<dbReference type="InterPro" id="IPR002104">
    <property type="entry name" value="Integrase_catalytic"/>
</dbReference>
<protein>
    <submittedName>
        <fullName evidence="8">Integrase family protein</fullName>
    </submittedName>
</protein>
<evidence type="ECO:0000256" key="2">
    <source>
        <dbReference type="ARBA" id="ARBA00022908"/>
    </source>
</evidence>
<dbReference type="InterPro" id="IPR013762">
    <property type="entry name" value="Integrase-like_cat_sf"/>
</dbReference>
<dbReference type="Gene3D" id="1.10.443.10">
    <property type="entry name" value="Intergrase catalytic core"/>
    <property type="match status" value="1"/>
</dbReference>
<dbReference type="PANTHER" id="PTHR30349">
    <property type="entry name" value="PHAGE INTEGRASE-RELATED"/>
    <property type="match status" value="1"/>
</dbReference>
<dbReference type="Pfam" id="PF02899">
    <property type="entry name" value="Phage_int_SAM_1"/>
    <property type="match status" value="1"/>
</dbReference>
<dbReference type="Proteomes" id="UP000001402">
    <property type="component" value="Chromosome"/>
</dbReference>
<feature type="domain" description="Core-binding (CB)" evidence="7">
    <location>
        <begin position="140"/>
        <end position="221"/>
    </location>
</feature>
<evidence type="ECO:0000259" key="7">
    <source>
        <dbReference type="PROSITE" id="PS51900"/>
    </source>
</evidence>
<accession>E6VL19</accession>
<dbReference type="BioCyc" id="RPAL652103:RPDX1_RS14445-MONOMER"/>
<dbReference type="GO" id="GO:0015074">
    <property type="term" value="P:DNA integration"/>
    <property type="evidence" value="ECO:0007669"/>
    <property type="project" value="UniProtKB-KW"/>
</dbReference>
<dbReference type="AlphaFoldDB" id="E6VL19"/>
<keyword evidence="4" id="KW-0233">DNA recombination</keyword>
<dbReference type="Pfam" id="PF00589">
    <property type="entry name" value="Phage_integrase"/>
    <property type="match status" value="1"/>
</dbReference>
<evidence type="ECO:0000256" key="4">
    <source>
        <dbReference type="ARBA" id="ARBA00023172"/>
    </source>
</evidence>